<protein>
    <submittedName>
        <fullName evidence="1">Uncharacterized protein</fullName>
    </submittedName>
</protein>
<evidence type="ECO:0000313" key="1">
    <source>
        <dbReference type="EMBL" id="ASN72274.1"/>
    </source>
</evidence>
<dbReference type="EMBL" id="MF417948">
    <property type="protein sequence ID" value="ASN72274.1"/>
    <property type="molecule type" value="Genomic_DNA"/>
</dbReference>
<sequence>MNNRVKVSPISPLEIEFGDGTIKKASFGNLTFLMLKNEFGDLGKLSVDYQERPFELASMILYCGMKVMDTSTTFDEAQAIVIGGGFEMIGAIFDKTIEAFQIDQNDLKKKMEAEMQRLIQLKE</sequence>
<accession>A0A2H4JAI4</accession>
<proteinExistence type="predicted"/>
<reference evidence="1" key="1">
    <citation type="submission" date="2017-06" db="EMBL/GenBank/DDBJ databases">
        <title>Novel phages from South African skin metaviromes.</title>
        <authorList>
            <person name="van Zyl L.J."/>
            <person name="Abrahams Y."/>
            <person name="Stander E.A."/>
            <person name="Kirby B.M."/>
            <person name="Clavaud C."/>
            <person name="Farcet C."/>
            <person name="Breton L."/>
            <person name="Trindade M.I."/>
        </authorList>
    </citation>
    <scope>NUCLEOTIDE SEQUENCE</scope>
</reference>
<name>A0A2H4JAI4_9CAUD</name>
<gene>
    <name evidence="1" type="ORF">10S12_12</name>
</gene>
<organism evidence="1">
    <name type="scientific">uncultured Caudovirales phage</name>
    <dbReference type="NCBI Taxonomy" id="2100421"/>
    <lineage>
        <taxon>Viruses</taxon>
        <taxon>Duplodnaviria</taxon>
        <taxon>Heunggongvirae</taxon>
        <taxon>Uroviricota</taxon>
        <taxon>Caudoviricetes</taxon>
        <taxon>Peduoviridae</taxon>
        <taxon>Maltschvirus</taxon>
        <taxon>Maltschvirus maltsch</taxon>
    </lineage>
</organism>